<dbReference type="AlphaFoldDB" id="B0EUV5"/>
<keyword evidence="2" id="KW-1185">Reference proteome</keyword>
<gene>
    <name evidence="1" type="ORF">EDI_247540</name>
</gene>
<dbReference type="RefSeq" id="XP_001741837.1">
    <property type="nucleotide sequence ID" value="XM_001741785.1"/>
</dbReference>
<dbReference type="KEGG" id="edi:EDI_247540"/>
<accession>B0EUV5</accession>
<dbReference type="VEuPathDB" id="AmoebaDB:EDI_247540"/>
<dbReference type="GeneID" id="5914348"/>
<protein>
    <submittedName>
        <fullName evidence="1">Uncharacterized protein</fullName>
    </submittedName>
</protein>
<dbReference type="OMA" id="QTEHEIT"/>
<sequence length="525" mass="62206">MMMMQNPHYSETPTYKEEEENTIDRLDYIRDEWKEDESISLNGKSMKGEVISLGHTKDGYWIEIGEGEEYYLIWFKRELFSSKGRLFGIPFMKVAKPQMRVIINNILVEDYEISKNEKKKKYLIIHLQSNETNNTKWLFYNQGIYLLEYKTNGEFNQGNKYIMNQQEVKFIQNIHYNKPSNEINFITQDTNKYLRQEGMFFDIIGYVIDIIYLEKDNIPINKIVMIIGFDPSEIKNIINSISKTNWFGMNYLKKICQSVSFKTKIIDTKSMLNKWVLIKSIQFNKYSSFITLDYRLIKQLEPTDSEVINKIKTIIEDGFKSDIETGKFIAMQFTSQKEIKEKILKSFESNKRIQHIIQNNEIQKETSLDYKEIKETSIEKEKEYLPSYVCNETIQKQFEEEEECYIFSYSEDDLIFNAMPGRCCDVNDEIFNRPVIQLDFKHISDPNNLELSNNVSKELDEFITNSNETDEIDENTENQNQINVLPNLVITKSKDHKTDQTEHEITRKHIPCSKEHLLPTLKRVI</sequence>
<dbReference type="OrthoDB" id="26642at2759"/>
<dbReference type="EMBL" id="DS550974">
    <property type="protein sequence ID" value="EDR21679.1"/>
    <property type="molecule type" value="Genomic_DNA"/>
</dbReference>
<proteinExistence type="predicted"/>
<evidence type="ECO:0000313" key="1">
    <source>
        <dbReference type="EMBL" id="EDR21679.1"/>
    </source>
</evidence>
<dbReference type="eggNOG" id="ENOG502RBSF">
    <property type="taxonomic scope" value="Eukaryota"/>
</dbReference>
<organism evidence="2">
    <name type="scientific">Entamoeba dispar (strain ATCC PRA-260 / SAW760)</name>
    <dbReference type="NCBI Taxonomy" id="370354"/>
    <lineage>
        <taxon>Eukaryota</taxon>
        <taxon>Amoebozoa</taxon>
        <taxon>Evosea</taxon>
        <taxon>Archamoebae</taxon>
        <taxon>Mastigamoebida</taxon>
        <taxon>Entamoebidae</taxon>
        <taxon>Entamoeba</taxon>
    </lineage>
</organism>
<name>B0EUV5_ENTDS</name>
<reference evidence="2" key="1">
    <citation type="submission" date="2007-12" db="EMBL/GenBank/DDBJ databases">
        <title>Annotation of Entamoeba dispar SAW760.</title>
        <authorList>
            <person name="Lorenzi H."/>
            <person name="Inman J."/>
            <person name="Schobel S."/>
            <person name="Amedeo P."/>
            <person name="Caler E."/>
        </authorList>
    </citation>
    <scope>NUCLEOTIDE SEQUENCE [LARGE SCALE GENOMIC DNA]</scope>
    <source>
        <strain evidence="2">ATCC PRA-260 / SAW760</strain>
    </source>
</reference>
<evidence type="ECO:0000313" key="2">
    <source>
        <dbReference type="Proteomes" id="UP000008076"/>
    </source>
</evidence>
<dbReference type="Proteomes" id="UP000008076">
    <property type="component" value="Unassembled WGS sequence"/>
</dbReference>